<dbReference type="GO" id="GO:0005524">
    <property type="term" value="F:ATP binding"/>
    <property type="evidence" value="ECO:0007669"/>
    <property type="project" value="UniProtKB-UniRule"/>
</dbReference>
<evidence type="ECO:0000256" key="6">
    <source>
        <dbReference type="ARBA" id="ARBA00022840"/>
    </source>
</evidence>
<dbReference type="EMBL" id="LIZX01000021">
    <property type="protein sequence ID" value="KPJ69563.1"/>
    <property type="molecule type" value="Genomic_DNA"/>
</dbReference>
<dbReference type="InterPro" id="IPR027417">
    <property type="entry name" value="P-loop_NTPase"/>
</dbReference>
<dbReference type="PROSITE" id="PS00211">
    <property type="entry name" value="ABC_TRANSPORTER_1"/>
    <property type="match status" value="1"/>
</dbReference>
<dbReference type="SUPFAM" id="SSF52540">
    <property type="entry name" value="P-loop containing nucleoside triphosphate hydrolases"/>
    <property type="match status" value="1"/>
</dbReference>
<evidence type="ECO:0000256" key="1">
    <source>
        <dbReference type="ARBA" id="ARBA00005417"/>
    </source>
</evidence>
<dbReference type="InterPro" id="IPR017871">
    <property type="entry name" value="ABC_transporter-like_CS"/>
</dbReference>
<comment type="caution">
    <text evidence="11">The sequence shown here is derived from an EMBL/GenBank/DDBJ whole genome shotgun (WGS) entry which is preliminary data.</text>
</comment>
<dbReference type="InterPro" id="IPR005286">
    <property type="entry name" value="Cell_div_FtsE"/>
</dbReference>
<gene>
    <name evidence="9" type="primary">ftsE</name>
    <name evidence="11" type="ORF">AMJ44_03335</name>
</gene>
<evidence type="ECO:0000259" key="10">
    <source>
        <dbReference type="PROSITE" id="PS50893"/>
    </source>
</evidence>
<evidence type="ECO:0000256" key="5">
    <source>
        <dbReference type="ARBA" id="ARBA00022741"/>
    </source>
</evidence>
<dbReference type="SMART" id="SM00382">
    <property type="entry name" value="AAA"/>
    <property type="match status" value="1"/>
</dbReference>
<dbReference type="InterPro" id="IPR015854">
    <property type="entry name" value="ABC_transpr_LolD-like"/>
</dbReference>
<dbReference type="PATRIC" id="fig|1703775.3.peg.613"/>
<evidence type="ECO:0000256" key="8">
    <source>
        <dbReference type="ARBA" id="ARBA00023306"/>
    </source>
</evidence>
<organism evidence="11 12">
    <name type="scientific">candidate division WOR-1 bacterium DG_54_3</name>
    <dbReference type="NCBI Taxonomy" id="1703775"/>
    <lineage>
        <taxon>Bacteria</taxon>
        <taxon>Bacillati</taxon>
        <taxon>Saganbacteria</taxon>
    </lineage>
</organism>
<dbReference type="InterPro" id="IPR003439">
    <property type="entry name" value="ABC_transporter-like_ATP-bd"/>
</dbReference>
<comment type="subcellular location">
    <subcellularLocation>
        <location evidence="9">Cell membrane</location>
        <topology evidence="9">Peripheral membrane protein</topology>
        <orientation evidence="9">Cytoplasmic side</orientation>
    </subcellularLocation>
</comment>
<keyword evidence="3 9" id="KW-1003">Cell membrane</keyword>
<keyword evidence="4 9" id="KW-0132">Cell division</keyword>
<evidence type="ECO:0000256" key="9">
    <source>
        <dbReference type="RuleBase" id="RU365094"/>
    </source>
</evidence>
<dbReference type="GO" id="GO:0005886">
    <property type="term" value="C:plasma membrane"/>
    <property type="evidence" value="ECO:0007669"/>
    <property type="project" value="UniProtKB-SubCell"/>
</dbReference>
<comment type="similarity">
    <text evidence="1 9">Belongs to the ABC transporter superfamily.</text>
</comment>
<dbReference type="AlphaFoldDB" id="A0A0S7Y589"/>
<protein>
    <recommendedName>
        <fullName evidence="2 9">Cell division ATP-binding protein FtsE</fullName>
    </recommendedName>
</protein>
<evidence type="ECO:0000313" key="11">
    <source>
        <dbReference type="EMBL" id="KPJ69563.1"/>
    </source>
</evidence>
<keyword evidence="7 9" id="KW-0472">Membrane</keyword>
<feature type="domain" description="ABC transporter" evidence="10">
    <location>
        <begin position="2"/>
        <end position="226"/>
    </location>
</feature>
<dbReference type="PROSITE" id="PS50893">
    <property type="entry name" value="ABC_TRANSPORTER_2"/>
    <property type="match status" value="1"/>
</dbReference>
<evidence type="ECO:0000256" key="2">
    <source>
        <dbReference type="ARBA" id="ARBA00020019"/>
    </source>
</evidence>
<dbReference type="Pfam" id="PF00005">
    <property type="entry name" value="ABC_tran"/>
    <property type="match status" value="1"/>
</dbReference>
<proteinExistence type="inferred from homology"/>
<dbReference type="Gene3D" id="3.40.50.300">
    <property type="entry name" value="P-loop containing nucleotide triphosphate hydrolases"/>
    <property type="match status" value="1"/>
</dbReference>
<keyword evidence="8 9" id="KW-0131">Cell cycle</keyword>
<accession>A0A0S7Y589</accession>
<dbReference type="PANTHER" id="PTHR24220">
    <property type="entry name" value="IMPORT ATP-BINDING PROTEIN"/>
    <property type="match status" value="1"/>
</dbReference>
<evidence type="ECO:0000313" key="12">
    <source>
        <dbReference type="Proteomes" id="UP000051861"/>
    </source>
</evidence>
<dbReference type="InterPro" id="IPR003593">
    <property type="entry name" value="AAA+_ATPase"/>
</dbReference>
<comment type="function">
    <text evidence="9">Part of the ABC transporter FtsEX involved in cellular division.</text>
</comment>
<dbReference type="PANTHER" id="PTHR24220:SF470">
    <property type="entry name" value="CELL DIVISION ATP-BINDING PROTEIN FTSE"/>
    <property type="match status" value="1"/>
</dbReference>
<dbReference type="Proteomes" id="UP000051861">
    <property type="component" value="Unassembled WGS sequence"/>
</dbReference>
<comment type="subunit">
    <text evidence="9">Homodimer. Forms a membrane-associated complex with FtsX.</text>
</comment>
<dbReference type="GO" id="GO:0022857">
    <property type="term" value="F:transmembrane transporter activity"/>
    <property type="evidence" value="ECO:0007669"/>
    <property type="project" value="TreeGrafter"/>
</dbReference>
<evidence type="ECO:0000256" key="7">
    <source>
        <dbReference type="ARBA" id="ARBA00023136"/>
    </source>
</evidence>
<name>A0A0S7Y589_UNCSA</name>
<evidence type="ECO:0000256" key="3">
    <source>
        <dbReference type="ARBA" id="ARBA00022475"/>
    </source>
</evidence>
<reference evidence="11 12" key="1">
    <citation type="journal article" date="2015" name="Microbiome">
        <title>Genomic resolution of linkages in carbon, nitrogen, and sulfur cycling among widespread estuary sediment bacteria.</title>
        <authorList>
            <person name="Baker B.J."/>
            <person name="Lazar C.S."/>
            <person name="Teske A.P."/>
            <person name="Dick G.J."/>
        </authorList>
    </citation>
    <scope>NUCLEOTIDE SEQUENCE [LARGE SCALE GENOMIC DNA]</scope>
    <source>
        <strain evidence="11">DG_54_3</strain>
    </source>
</reference>
<dbReference type="GO" id="GO:0051301">
    <property type="term" value="P:cell division"/>
    <property type="evidence" value="ECO:0007669"/>
    <property type="project" value="UniProtKB-UniRule"/>
</dbReference>
<sequence length="227" mass="25476">MIELINVSKTFSNGIDVLFNINLHVGKEEFVFVVGPSGAGKTTLMKLLYREERPSLGKVIVDRVNVAELDVHQVPYLRRNIGVVFQDYKLLPKRTVYENVAFALRVTGTPRSTVRRKVMQSLELVGMLRRANAFPDELSGGEKQRACIARAIVNNPPILLADEPTGNLDPTTSWDIIQLLDKINKRNTTVLVATHNKGIVDDMKRRVVALENGRVIRDQLLGSYDVQ</sequence>
<dbReference type="FunFam" id="3.40.50.300:FF:000056">
    <property type="entry name" value="Cell division ATP-binding protein FtsE"/>
    <property type="match status" value="1"/>
</dbReference>
<dbReference type="GO" id="GO:0016887">
    <property type="term" value="F:ATP hydrolysis activity"/>
    <property type="evidence" value="ECO:0007669"/>
    <property type="project" value="InterPro"/>
</dbReference>
<keyword evidence="6 9" id="KW-0067">ATP-binding</keyword>
<keyword evidence="5 9" id="KW-0547">Nucleotide-binding</keyword>
<evidence type="ECO:0000256" key="4">
    <source>
        <dbReference type="ARBA" id="ARBA00022618"/>
    </source>
</evidence>
<dbReference type="NCBIfam" id="TIGR02673">
    <property type="entry name" value="FtsE"/>
    <property type="match status" value="1"/>
</dbReference>